<evidence type="ECO:0000313" key="15">
    <source>
        <dbReference type="Proteomes" id="UP000241848"/>
    </source>
</evidence>
<dbReference type="InterPro" id="IPR036291">
    <property type="entry name" value="NAD(P)-bd_dom_sf"/>
</dbReference>
<comment type="similarity">
    <text evidence="3 11">Belongs to the ketopantoate reductase family.</text>
</comment>
<dbReference type="PANTHER" id="PTHR43765:SF2">
    <property type="entry name" value="2-DEHYDROPANTOATE 2-REDUCTASE"/>
    <property type="match status" value="1"/>
</dbReference>
<reference evidence="14 15" key="1">
    <citation type="journal article" date="2014" name="BMC Genomics">
        <title>Comparison of environmental and isolate Sulfobacillus genomes reveals diverse carbon, sulfur, nitrogen, and hydrogen metabolisms.</title>
        <authorList>
            <person name="Justice N.B."/>
            <person name="Norman A."/>
            <person name="Brown C.T."/>
            <person name="Singh A."/>
            <person name="Thomas B.C."/>
            <person name="Banfield J.F."/>
        </authorList>
    </citation>
    <scope>NUCLEOTIDE SEQUENCE [LARGE SCALE GENOMIC DNA]</scope>
    <source>
        <strain evidence="14">AMDSBA3</strain>
    </source>
</reference>
<gene>
    <name evidence="14" type="ORF">C7B45_04795</name>
</gene>
<dbReference type="InterPro" id="IPR013328">
    <property type="entry name" value="6PGD_dom2"/>
</dbReference>
<feature type="domain" description="Ketopantoate reductase N-terminal" evidence="12">
    <location>
        <begin position="2"/>
        <end position="123"/>
    </location>
</feature>
<protein>
    <recommendedName>
        <fullName evidence="5 11">2-dehydropantoate 2-reductase</fullName>
        <ecNumber evidence="4 11">1.1.1.169</ecNumber>
    </recommendedName>
    <alternativeName>
        <fullName evidence="9 11">Ketopantoate reductase</fullName>
    </alternativeName>
</protein>
<evidence type="ECO:0000256" key="11">
    <source>
        <dbReference type="RuleBase" id="RU362068"/>
    </source>
</evidence>
<name>A0A2T2WL28_9FIRM</name>
<accession>A0A2T2WL28</accession>
<dbReference type="InterPro" id="IPR003710">
    <property type="entry name" value="ApbA"/>
</dbReference>
<evidence type="ECO:0000256" key="2">
    <source>
        <dbReference type="ARBA" id="ARBA00004994"/>
    </source>
</evidence>
<evidence type="ECO:0000256" key="3">
    <source>
        <dbReference type="ARBA" id="ARBA00007870"/>
    </source>
</evidence>
<dbReference type="InterPro" id="IPR013752">
    <property type="entry name" value="KPA_reductase"/>
</dbReference>
<evidence type="ECO:0000259" key="13">
    <source>
        <dbReference type="Pfam" id="PF08546"/>
    </source>
</evidence>
<keyword evidence="8 11" id="KW-0560">Oxidoreductase</keyword>
<dbReference type="EMBL" id="PXYV01000010">
    <property type="protein sequence ID" value="PSR22942.1"/>
    <property type="molecule type" value="Genomic_DNA"/>
</dbReference>
<dbReference type="Gene3D" id="3.40.50.720">
    <property type="entry name" value="NAD(P)-binding Rossmann-like Domain"/>
    <property type="match status" value="1"/>
</dbReference>
<dbReference type="Proteomes" id="UP000241848">
    <property type="component" value="Unassembled WGS sequence"/>
</dbReference>
<dbReference type="InterPro" id="IPR050838">
    <property type="entry name" value="Ketopantoate_reductase"/>
</dbReference>
<dbReference type="InterPro" id="IPR008927">
    <property type="entry name" value="6-PGluconate_DH-like_C_sf"/>
</dbReference>
<dbReference type="Gene3D" id="1.10.1040.10">
    <property type="entry name" value="N-(1-d-carboxylethyl)-l-norvaline Dehydrogenase, domain 2"/>
    <property type="match status" value="1"/>
</dbReference>
<proteinExistence type="inferred from homology"/>
<evidence type="ECO:0000259" key="12">
    <source>
        <dbReference type="Pfam" id="PF02558"/>
    </source>
</evidence>
<dbReference type="EC" id="1.1.1.169" evidence="4 11"/>
<comment type="caution">
    <text evidence="14">The sequence shown here is derived from an EMBL/GenBank/DDBJ whole genome shotgun (WGS) entry which is preliminary data.</text>
</comment>
<dbReference type="Pfam" id="PF08546">
    <property type="entry name" value="ApbA_C"/>
    <property type="match status" value="1"/>
</dbReference>
<evidence type="ECO:0000256" key="1">
    <source>
        <dbReference type="ARBA" id="ARBA00002919"/>
    </source>
</evidence>
<comment type="pathway">
    <text evidence="2 11">Cofactor biosynthesis; (R)-pantothenate biosynthesis; (R)-pantoate from 3-methyl-2-oxobutanoate: step 2/2.</text>
</comment>
<comment type="catalytic activity">
    <reaction evidence="10 11">
        <text>(R)-pantoate + NADP(+) = 2-dehydropantoate + NADPH + H(+)</text>
        <dbReference type="Rhea" id="RHEA:16233"/>
        <dbReference type="ChEBI" id="CHEBI:11561"/>
        <dbReference type="ChEBI" id="CHEBI:15378"/>
        <dbReference type="ChEBI" id="CHEBI:15980"/>
        <dbReference type="ChEBI" id="CHEBI:57783"/>
        <dbReference type="ChEBI" id="CHEBI:58349"/>
        <dbReference type="EC" id="1.1.1.169"/>
    </reaction>
</comment>
<evidence type="ECO:0000256" key="8">
    <source>
        <dbReference type="ARBA" id="ARBA00023002"/>
    </source>
</evidence>
<dbReference type="GO" id="GO:0050661">
    <property type="term" value="F:NADP binding"/>
    <property type="evidence" value="ECO:0007669"/>
    <property type="project" value="TreeGrafter"/>
</dbReference>
<dbReference type="SUPFAM" id="SSF48179">
    <property type="entry name" value="6-phosphogluconate dehydrogenase C-terminal domain-like"/>
    <property type="match status" value="1"/>
</dbReference>
<feature type="domain" description="Ketopantoate reductase C-terminal" evidence="13">
    <location>
        <begin position="167"/>
        <end position="286"/>
    </location>
</feature>
<dbReference type="GO" id="GO:0015940">
    <property type="term" value="P:pantothenate biosynthetic process"/>
    <property type="evidence" value="ECO:0007669"/>
    <property type="project" value="UniProtKB-UniPathway"/>
</dbReference>
<evidence type="ECO:0000256" key="6">
    <source>
        <dbReference type="ARBA" id="ARBA00022655"/>
    </source>
</evidence>
<comment type="function">
    <text evidence="1 11">Catalyzes the NADPH-dependent reduction of ketopantoate into pantoic acid.</text>
</comment>
<dbReference type="SUPFAM" id="SSF51735">
    <property type="entry name" value="NAD(P)-binding Rossmann-fold domains"/>
    <property type="match status" value="1"/>
</dbReference>
<dbReference type="Pfam" id="PF02558">
    <property type="entry name" value="ApbA"/>
    <property type="match status" value="1"/>
</dbReference>
<dbReference type="GO" id="GO:0008677">
    <property type="term" value="F:2-dehydropantoate 2-reductase activity"/>
    <property type="evidence" value="ECO:0007669"/>
    <property type="project" value="UniProtKB-EC"/>
</dbReference>
<evidence type="ECO:0000256" key="9">
    <source>
        <dbReference type="ARBA" id="ARBA00032024"/>
    </source>
</evidence>
<dbReference type="PANTHER" id="PTHR43765">
    <property type="entry name" value="2-DEHYDROPANTOATE 2-REDUCTASE-RELATED"/>
    <property type="match status" value="1"/>
</dbReference>
<evidence type="ECO:0000313" key="14">
    <source>
        <dbReference type="EMBL" id="PSR22942.1"/>
    </source>
</evidence>
<dbReference type="NCBIfam" id="TIGR00745">
    <property type="entry name" value="apbA_panE"/>
    <property type="match status" value="1"/>
</dbReference>
<keyword evidence="7 11" id="KW-0521">NADP</keyword>
<evidence type="ECO:0000256" key="7">
    <source>
        <dbReference type="ARBA" id="ARBA00022857"/>
    </source>
</evidence>
<dbReference type="AlphaFoldDB" id="A0A2T2WL28"/>
<dbReference type="UniPathway" id="UPA00028">
    <property type="reaction ID" value="UER00004"/>
</dbReference>
<organism evidence="14 15">
    <name type="scientific">Sulfobacillus acidophilus</name>
    <dbReference type="NCBI Taxonomy" id="53633"/>
    <lineage>
        <taxon>Bacteria</taxon>
        <taxon>Bacillati</taxon>
        <taxon>Bacillota</taxon>
        <taxon>Clostridia</taxon>
        <taxon>Eubacteriales</taxon>
        <taxon>Clostridiales Family XVII. Incertae Sedis</taxon>
        <taxon>Sulfobacillus</taxon>
    </lineage>
</organism>
<dbReference type="GO" id="GO:0005737">
    <property type="term" value="C:cytoplasm"/>
    <property type="evidence" value="ECO:0007669"/>
    <property type="project" value="TreeGrafter"/>
</dbReference>
<evidence type="ECO:0000256" key="5">
    <source>
        <dbReference type="ARBA" id="ARBA00019465"/>
    </source>
</evidence>
<keyword evidence="6 11" id="KW-0566">Pantothenate biosynthesis</keyword>
<sequence>MAILGTGAMARYLAYHLDAIHPWIIGRVSPPYQIMELGRSHQVVQPAYWGWDTLPPHPPDIVLLAVKWRGLSTAQRWIAQHAPQSVVISFMNGMGQEEILHELPHVVLAMGITTTAITRQDDNIPTIRIVSRGSTVVPHVADARLDVLKTYGNQYHWGWQWVTPGRMQNLRWQKLVQNSIINPLTVLANCPNGELIRHPLWQLAQPLTDEASPVARAEGTAIPSDMLARVARLLEDTRDNWSSMAQDVHAGLPTEIDAINGYIVSHARRHHLLVPTHEALTVLVSKLGQG</sequence>
<evidence type="ECO:0000256" key="10">
    <source>
        <dbReference type="ARBA" id="ARBA00048793"/>
    </source>
</evidence>
<evidence type="ECO:0000256" key="4">
    <source>
        <dbReference type="ARBA" id="ARBA00013014"/>
    </source>
</evidence>
<dbReference type="InterPro" id="IPR013332">
    <property type="entry name" value="KPR_N"/>
</dbReference>